<proteinExistence type="predicted"/>
<evidence type="ECO:0000256" key="3">
    <source>
        <dbReference type="ARBA" id="ARBA00023054"/>
    </source>
</evidence>
<organism evidence="6 7">
    <name type="scientific">Fasciola hepatica</name>
    <name type="common">Liver fluke</name>
    <dbReference type="NCBI Taxonomy" id="6192"/>
    <lineage>
        <taxon>Eukaryota</taxon>
        <taxon>Metazoa</taxon>
        <taxon>Spiralia</taxon>
        <taxon>Lophotrochozoa</taxon>
        <taxon>Platyhelminthes</taxon>
        <taxon>Trematoda</taxon>
        <taxon>Digenea</taxon>
        <taxon>Plagiorchiida</taxon>
        <taxon>Echinostomata</taxon>
        <taxon>Echinostomatoidea</taxon>
        <taxon>Fasciolidae</taxon>
        <taxon>Fasciola</taxon>
    </lineage>
</organism>
<sequence>MSWWNSLEKAGQISKLAYSALKNAQQKIDEVLDIDDNIEEESKITSEFQTQLHTGLHISQAGPSPYHICGNDHTQVPESTPIESALGCDVFASNSFPKSTGSHSDDETVLDKQMHLEYNLSFTNREVTTSPNLNDRSLSPVLSNDDVDSRRRTLSALNLFSAHPVKESPRTHRASGSVGDNLNSSPLGPFDAVRTLTLAFEPDTTATGSDIEVLSGCTSTNEDSGHPMVTNIAPLERTVVFQNPSDGMSRSVNPGTVDGTHTLSALPRHRRAVSASNAFHLGSSRPQEEDLSFAFQRLLKNYADKKALLRIRETKILQLSRENCGLREVNATLGEQLKGRGTPQDLSELTAEFTERLAQTECRLRLVSRERDQLKLSLASAQAKLKSSKKPTDTSSSNADTVILNKRIAELERALNEKTVQVSELMREGEQLAQFQLKGNTTIKQLRAKEKDARKSERILSEKNEQLNSQIERLRNDFRAKEDAICELTGQLEHVTKITQAQEAELQTIKVRYTHTQSSLKEKDSQIDDLNRALLDVQSRLTEAETRAGQAARSSASEQTLRESCATLREQLDAARAEASSLKRTSDERYAQWREEREYYQRLIAEANSRLESMEEHAQSAVQPTLRQLESLQAHMAEQTEDWHRREIVLNQQLTECQKSALASSESEHAARQQLRILETKLTELGKNNSQLQSEEKRLKEQLDVMSEKLRLACQTEKDLLSQLATLNAERKVDEEQLDNLKVQLRQEQLAREVITRENEQVREQFRQLRLQAVQLSGRPDCTSDYPISQHSVEMEDRFSSKSETEPICEIVPPSPSTSVHRSVAVDTVESPHTIRMSKEMGSHAHLEYMQALVSLKDGELAQLRREVEQLTRAKNTLLGELATASANSERLARLTGQSTEHFATDSQMDEFQELQRRYNALLVLHGQVTEENTELRMDLADMKEMYKAQIDMLLRDQ</sequence>
<feature type="coiled-coil region" evidence="4">
    <location>
        <begin position="675"/>
        <end position="779"/>
    </location>
</feature>
<dbReference type="Pfam" id="PF12329">
    <property type="entry name" value="TMF_DNA_bd"/>
    <property type="match status" value="1"/>
</dbReference>
<feature type="coiled-coil region" evidence="4">
    <location>
        <begin position="408"/>
        <end position="484"/>
    </location>
</feature>
<dbReference type="GO" id="GO:0005783">
    <property type="term" value="C:endoplasmic reticulum"/>
    <property type="evidence" value="ECO:0007669"/>
    <property type="project" value="TreeGrafter"/>
</dbReference>
<keyword evidence="7" id="KW-1185">Reference proteome</keyword>
<evidence type="ECO:0000256" key="1">
    <source>
        <dbReference type="ARBA" id="ARBA00004555"/>
    </source>
</evidence>
<feature type="coiled-coil region" evidence="4">
    <location>
        <begin position="520"/>
        <end position="617"/>
    </location>
</feature>
<dbReference type="Pfam" id="PF12325">
    <property type="entry name" value="TMF_TATA_bd"/>
    <property type="match status" value="1"/>
</dbReference>
<protein>
    <submittedName>
        <fullName evidence="6">TATA element modulatory factor</fullName>
    </submittedName>
</protein>
<feature type="domain" description="TATA element modulatory factor 1 TATA binding" evidence="5">
    <location>
        <begin position="839"/>
        <end position="954"/>
    </location>
</feature>
<comment type="subcellular location">
    <subcellularLocation>
        <location evidence="1">Golgi apparatus</location>
    </subcellularLocation>
</comment>
<comment type="caution">
    <text evidence="6">The sequence shown here is derived from an EMBL/GenBank/DDBJ whole genome shotgun (WGS) entry which is preliminary data.</text>
</comment>
<dbReference type="InterPro" id="IPR022092">
    <property type="entry name" value="TMF_DNA-bd"/>
</dbReference>
<reference evidence="6" key="1">
    <citation type="submission" date="2019-03" db="EMBL/GenBank/DDBJ databases">
        <title>Improved annotation for the trematode Fasciola hepatica.</title>
        <authorList>
            <person name="Choi Y.-J."/>
            <person name="Martin J."/>
            <person name="Mitreva M."/>
        </authorList>
    </citation>
    <scope>NUCLEOTIDE SEQUENCE [LARGE SCALE GENOMIC DNA]</scope>
</reference>
<dbReference type="PANTHER" id="PTHR46515">
    <property type="entry name" value="TATA ELEMENT MODULATORY FACTOR TMF1"/>
    <property type="match status" value="1"/>
</dbReference>
<keyword evidence="2" id="KW-0333">Golgi apparatus</keyword>
<dbReference type="EMBL" id="JXXN02000713">
    <property type="protein sequence ID" value="THD26527.1"/>
    <property type="molecule type" value="Genomic_DNA"/>
</dbReference>
<evidence type="ECO:0000313" key="6">
    <source>
        <dbReference type="EMBL" id="THD26527.1"/>
    </source>
</evidence>
<dbReference type="InterPro" id="IPR052602">
    <property type="entry name" value="Growth_transcription_reg"/>
</dbReference>
<name>A0A4E0RXE0_FASHE</name>
<evidence type="ECO:0000313" key="7">
    <source>
        <dbReference type="Proteomes" id="UP000230066"/>
    </source>
</evidence>
<gene>
    <name evidence="6" type="ORF">D915_002789</name>
</gene>
<dbReference type="InterPro" id="IPR022091">
    <property type="entry name" value="TMF_TATA-bd"/>
</dbReference>
<accession>A0A4E0RXE0</accession>
<dbReference type="Proteomes" id="UP000230066">
    <property type="component" value="Unassembled WGS sequence"/>
</dbReference>
<evidence type="ECO:0000256" key="4">
    <source>
        <dbReference type="SAM" id="Coils"/>
    </source>
</evidence>
<evidence type="ECO:0000259" key="5">
    <source>
        <dbReference type="Pfam" id="PF12325"/>
    </source>
</evidence>
<keyword evidence="3 4" id="KW-0175">Coiled coil</keyword>
<feature type="coiled-coil region" evidence="4">
    <location>
        <begin position="854"/>
        <end position="888"/>
    </location>
</feature>
<dbReference type="GO" id="GO:0005794">
    <property type="term" value="C:Golgi apparatus"/>
    <property type="evidence" value="ECO:0007669"/>
    <property type="project" value="UniProtKB-SubCell"/>
</dbReference>
<dbReference type="PANTHER" id="PTHR46515:SF1">
    <property type="entry name" value="TATA ELEMENT MODULATORY FACTOR"/>
    <property type="match status" value="1"/>
</dbReference>
<evidence type="ECO:0000256" key="2">
    <source>
        <dbReference type="ARBA" id="ARBA00023034"/>
    </source>
</evidence>
<dbReference type="AlphaFoldDB" id="A0A4E0RXE0"/>